<dbReference type="Gene3D" id="3.30.450.20">
    <property type="entry name" value="PAS domain"/>
    <property type="match status" value="1"/>
</dbReference>
<feature type="transmembrane region" description="Helical" evidence="9">
    <location>
        <begin position="153"/>
        <end position="174"/>
    </location>
</feature>
<keyword evidence="6 12" id="KW-0067">ATP-binding</keyword>
<evidence type="ECO:0000256" key="6">
    <source>
        <dbReference type="ARBA" id="ARBA00022840"/>
    </source>
</evidence>
<feature type="transmembrane region" description="Helical" evidence="9">
    <location>
        <begin position="26"/>
        <end position="47"/>
    </location>
</feature>
<dbReference type="SUPFAM" id="SSF55785">
    <property type="entry name" value="PYP-like sensor domain (PAS domain)"/>
    <property type="match status" value="1"/>
</dbReference>
<protein>
    <recommendedName>
        <fullName evidence="2">histidine kinase</fullName>
        <ecNumber evidence="2">2.7.13.3</ecNumber>
    </recommendedName>
</protein>
<dbReference type="InterPro" id="IPR005467">
    <property type="entry name" value="His_kinase_dom"/>
</dbReference>
<feature type="transmembrane region" description="Helical" evidence="9">
    <location>
        <begin position="83"/>
        <end position="99"/>
    </location>
</feature>
<dbReference type="InterPro" id="IPR000014">
    <property type="entry name" value="PAS"/>
</dbReference>
<evidence type="ECO:0000259" key="11">
    <source>
        <dbReference type="PROSITE" id="PS50113"/>
    </source>
</evidence>
<evidence type="ECO:0000256" key="9">
    <source>
        <dbReference type="SAM" id="Phobius"/>
    </source>
</evidence>
<proteinExistence type="predicted"/>
<dbReference type="InterPro" id="IPR000700">
    <property type="entry name" value="PAS-assoc_C"/>
</dbReference>
<dbReference type="PANTHER" id="PTHR43065:SF46">
    <property type="entry name" value="C4-DICARBOXYLATE TRANSPORT SENSOR PROTEIN DCTB"/>
    <property type="match status" value="1"/>
</dbReference>
<dbReference type="Pfam" id="PF08448">
    <property type="entry name" value="PAS_4"/>
    <property type="match status" value="1"/>
</dbReference>
<dbReference type="PANTHER" id="PTHR43065">
    <property type="entry name" value="SENSOR HISTIDINE KINASE"/>
    <property type="match status" value="1"/>
</dbReference>
<keyword evidence="7" id="KW-0902">Two-component regulatory system</keyword>
<dbReference type="Gene3D" id="3.30.565.10">
    <property type="entry name" value="Histidine kinase-like ATPase, C-terminal domain"/>
    <property type="match status" value="1"/>
</dbReference>
<dbReference type="PROSITE" id="PS50113">
    <property type="entry name" value="PAC"/>
    <property type="match status" value="1"/>
</dbReference>
<evidence type="ECO:0000256" key="1">
    <source>
        <dbReference type="ARBA" id="ARBA00000085"/>
    </source>
</evidence>
<keyword evidence="9" id="KW-0812">Transmembrane</keyword>
<feature type="domain" description="Histidine kinase" evidence="10">
    <location>
        <begin position="339"/>
        <end position="598"/>
    </location>
</feature>
<dbReference type="GO" id="GO:0005524">
    <property type="term" value="F:ATP binding"/>
    <property type="evidence" value="ECO:0007669"/>
    <property type="project" value="UniProtKB-KW"/>
</dbReference>
<comment type="caution">
    <text evidence="12">The sequence shown here is derived from an EMBL/GenBank/DDBJ whole genome shotgun (WGS) entry which is preliminary data.</text>
</comment>
<accession>A0ABT4AHV9</accession>
<dbReference type="InterPro" id="IPR035965">
    <property type="entry name" value="PAS-like_dom_sf"/>
</dbReference>
<feature type="domain" description="PAC" evidence="11">
    <location>
        <begin position="264"/>
        <end position="319"/>
    </location>
</feature>
<dbReference type="InterPro" id="IPR003594">
    <property type="entry name" value="HATPase_dom"/>
</dbReference>
<dbReference type="NCBIfam" id="TIGR00229">
    <property type="entry name" value="sensory_box"/>
    <property type="match status" value="1"/>
</dbReference>
<reference evidence="12 13" key="1">
    <citation type="submission" date="2022-11" db="EMBL/GenBank/DDBJ databases">
        <title>Minimal conservation of predation-associated metabolite biosynthetic gene clusters underscores biosynthetic potential of Myxococcota including descriptions for ten novel species: Archangium lansinium sp. nov., Myxococcus landrumus sp. nov., Nannocystis bai.</title>
        <authorList>
            <person name="Ahearne A."/>
            <person name="Stevens C."/>
            <person name="Phillips K."/>
        </authorList>
    </citation>
    <scope>NUCLEOTIDE SEQUENCE [LARGE SCALE GENOMIC DNA]</scope>
    <source>
        <strain evidence="12 13">MIWBW</strain>
    </source>
</reference>
<evidence type="ECO:0000259" key="10">
    <source>
        <dbReference type="PROSITE" id="PS50109"/>
    </source>
</evidence>
<keyword evidence="13" id="KW-1185">Reference proteome</keyword>
<evidence type="ECO:0000313" key="13">
    <source>
        <dbReference type="Proteomes" id="UP001207654"/>
    </source>
</evidence>
<evidence type="ECO:0000256" key="5">
    <source>
        <dbReference type="ARBA" id="ARBA00022777"/>
    </source>
</evidence>
<evidence type="ECO:0000256" key="2">
    <source>
        <dbReference type="ARBA" id="ARBA00012438"/>
    </source>
</evidence>
<evidence type="ECO:0000256" key="7">
    <source>
        <dbReference type="ARBA" id="ARBA00023012"/>
    </source>
</evidence>
<dbReference type="InterPro" id="IPR013656">
    <property type="entry name" value="PAS_4"/>
</dbReference>
<dbReference type="InterPro" id="IPR036890">
    <property type="entry name" value="HATPase_C_sf"/>
</dbReference>
<dbReference type="CDD" id="cd00130">
    <property type="entry name" value="PAS"/>
    <property type="match status" value="1"/>
</dbReference>
<keyword evidence="4" id="KW-0547">Nucleotide-binding</keyword>
<organism evidence="12 13">
    <name type="scientific">Archangium lansingense</name>
    <dbReference type="NCBI Taxonomy" id="2995310"/>
    <lineage>
        <taxon>Bacteria</taxon>
        <taxon>Pseudomonadati</taxon>
        <taxon>Myxococcota</taxon>
        <taxon>Myxococcia</taxon>
        <taxon>Myxococcales</taxon>
        <taxon>Cystobacterineae</taxon>
        <taxon>Archangiaceae</taxon>
        <taxon>Archangium</taxon>
    </lineage>
</organism>
<name>A0ABT4AHV9_9BACT</name>
<dbReference type="SMART" id="SM00091">
    <property type="entry name" value="PAS"/>
    <property type="match status" value="1"/>
</dbReference>
<dbReference type="RefSeq" id="WP_267539868.1">
    <property type="nucleotide sequence ID" value="NZ_JAPNKA010000001.1"/>
</dbReference>
<dbReference type="EC" id="2.7.13.3" evidence="2"/>
<dbReference type="Proteomes" id="UP001207654">
    <property type="component" value="Unassembled WGS sequence"/>
</dbReference>
<comment type="catalytic activity">
    <reaction evidence="1">
        <text>ATP + protein L-histidine = ADP + protein N-phospho-L-histidine.</text>
        <dbReference type="EC" id="2.7.13.3"/>
    </reaction>
</comment>
<evidence type="ECO:0000256" key="4">
    <source>
        <dbReference type="ARBA" id="ARBA00022741"/>
    </source>
</evidence>
<dbReference type="SMART" id="SM00387">
    <property type="entry name" value="HATPase_c"/>
    <property type="match status" value="1"/>
</dbReference>
<keyword evidence="8" id="KW-0175">Coiled coil</keyword>
<sequence>MLTRLDACLSEPLRQGSPVELSRGRLLVGILGMLLLFNLLALFFYVGRSPDPLRTGVVQFTCLVIFLATLWRLRRASSIRVPAWILSFLVTAAISVESWKAGTQAVAVNTMAMLVPMLTVYLLGVRWGLFFTLLAAANMGLVHPYLFPPPGGLALNLFSALFVLCGWLVSWMFLASRDEADAALEQALRTLRESEEQLVSLVDSTDDPVCSLDTVGRILTLNQAGAELCRQLFGGEPLPGTSLFDALSPGQRALWKERAQRTLAGERVRVQQGLTLEGRPRVMDINLNPILGADRRPVGMTLFGRDITALKEAEARLGETHRNLLDVSRHAGMAEVANGILHNVGNTLNSVNVSAGLLAQRLRNLRVSGLTRASEMLREHAQDLGAFFSRDPRGQQLPQYLELLSRHLSEEKEGLLAETQMLDQNVEHIKAVVAMQQAHARVTGMVEQVSVPQLLDDALRLHAASFERVGIQVRTDYAARLPLVMVDRYKLLQIVINLLSNARHALLNSHRPDKHLSLRVERSPGDRLRIQVADNGVGILPENLPRIFTQGFTTKEDGHGFGLHISALSAEELGGTLLCMSAGPGQGATFTIELPVNGGEPRN</sequence>
<evidence type="ECO:0000256" key="3">
    <source>
        <dbReference type="ARBA" id="ARBA00022679"/>
    </source>
</evidence>
<feature type="transmembrane region" description="Helical" evidence="9">
    <location>
        <begin position="53"/>
        <end position="71"/>
    </location>
</feature>
<dbReference type="PROSITE" id="PS50109">
    <property type="entry name" value="HIS_KIN"/>
    <property type="match status" value="1"/>
</dbReference>
<feature type="coiled-coil region" evidence="8">
    <location>
        <begin position="177"/>
        <end position="204"/>
    </location>
</feature>
<feature type="transmembrane region" description="Helical" evidence="9">
    <location>
        <begin position="130"/>
        <end position="147"/>
    </location>
</feature>
<gene>
    <name evidence="12" type="ORF">OV287_43105</name>
</gene>
<dbReference type="PRINTS" id="PR00344">
    <property type="entry name" value="BCTRLSENSOR"/>
</dbReference>
<evidence type="ECO:0000256" key="8">
    <source>
        <dbReference type="SAM" id="Coils"/>
    </source>
</evidence>
<keyword evidence="9" id="KW-0472">Membrane</keyword>
<dbReference type="EMBL" id="JAPNKA010000001">
    <property type="protein sequence ID" value="MCY1081263.1"/>
    <property type="molecule type" value="Genomic_DNA"/>
</dbReference>
<keyword evidence="9" id="KW-1133">Transmembrane helix</keyword>
<keyword evidence="5" id="KW-0418">Kinase</keyword>
<dbReference type="Pfam" id="PF02518">
    <property type="entry name" value="HATPase_c"/>
    <property type="match status" value="1"/>
</dbReference>
<dbReference type="InterPro" id="IPR004358">
    <property type="entry name" value="Sig_transdc_His_kin-like_C"/>
</dbReference>
<keyword evidence="3" id="KW-0808">Transferase</keyword>
<dbReference type="SUPFAM" id="SSF55874">
    <property type="entry name" value="ATPase domain of HSP90 chaperone/DNA topoisomerase II/histidine kinase"/>
    <property type="match status" value="1"/>
</dbReference>
<evidence type="ECO:0000313" key="12">
    <source>
        <dbReference type="EMBL" id="MCY1081263.1"/>
    </source>
</evidence>